<feature type="region of interest" description="Disordered" evidence="6">
    <location>
        <begin position="331"/>
        <end position="376"/>
    </location>
</feature>
<dbReference type="Gene3D" id="1.20.1070.10">
    <property type="entry name" value="Rhodopsin 7-helix transmembrane proteins"/>
    <property type="match status" value="1"/>
</dbReference>
<dbReference type="PROSITE" id="PS50261">
    <property type="entry name" value="G_PROTEIN_RECEP_F2_4"/>
    <property type="match status" value="1"/>
</dbReference>
<dbReference type="CTD" id="283383"/>
<dbReference type="GO" id="GO:0007189">
    <property type="term" value="P:adenylate cyclase-activating G protein-coupled receptor signaling pathway"/>
    <property type="evidence" value="ECO:0007669"/>
    <property type="project" value="TreeGrafter"/>
</dbReference>
<feature type="transmembrane region" description="Helical" evidence="7">
    <location>
        <begin position="798"/>
        <end position="824"/>
    </location>
</feature>
<feature type="region of interest" description="Disordered" evidence="6">
    <location>
        <begin position="171"/>
        <end position="209"/>
    </location>
</feature>
<feature type="compositionally biased region" description="Low complexity" evidence="6">
    <location>
        <begin position="174"/>
        <end position="193"/>
    </location>
</feature>
<feature type="transmembrane region" description="Helical" evidence="7">
    <location>
        <begin position="720"/>
        <end position="738"/>
    </location>
</feature>
<keyword evidence="4 7" id="KW-0472">Membrane</keyword>
<evidence type="ECO:0000313" key="11">
    <source>
        <dbReference type="Proteomes" id="UP001318040"/>
    </source>
</evidence>
<feature type="transmembrane region" description="Helical" evidence="7">
    <location>
        <begin position="872"/>
        <end position="895"/>
    </location>
</feature>
<evidence type="ECO:0000256" key="3">
    <source>
        <dbReference type="ARBA" id="ARBA00022989"/>
    </source>
</evidence>
<protein>
    <submittedName>
        <fullName evidence="12">Adhesion G-protein coupled receptor D1</fullName>
    </submittedName>
</protein>
<feature type="signal peptide" evidence="8">
    <location>
        <begin position="1"/>
        <end position="25"/>
    </location>
</feature>
<feature type="transmembrane region" description="Helical" evidence="7">
    <location>
        <begin position="689"/>
        <end position="708"/>
    </location>
</feature>
<dbReference type="GO" id="GO:0007166">
    <property type="term" value="P:cell surface receptor signaling pathway"/>
    <property type="evidence" value="ECO:0007669"/>
    <property type="project" value="InterPro"/>
</dbReference>
<dbReference type="FunFam" id="1.20.1070.10:FF:000073">
    <property type="entry name" value="Adhesion G-protein coupled receptor D1"/>
    <property type="match status" value="1"/>
</dbReference>
<evidence type="ECO:0000256" key="4">
    <source>
        <dbReference type="ARBA" id="ARBA00023136"/>
    </source>
</evidence>
<evidence type="ECO:0000256" key="8">
    <source>
        <dbReference type="SAM" id="SignalP"/>
    </source>
</evidence>
<keyword evidence="12" id="KW-0675">Receptor</keyword>
<dbReference type="InterPro" id="IPR046338">
    <property type="entry name" value="GAIN_dom_sf"/>
</dbReference>
<evidence type="ECO:0000256" key="2">
    <source>
        <dbReference type="ARBA" id="ARBA00022692"/>
    </source>
</evidence>
<evidence type="ECO:0000256" key="7">
    <source>
        <dbReference type="SAM" id="Phobius"/>
    </source>
</evidence>
<feature type="chain" id="PRO_5042533455" evidence="8">
    <location>
        <begin position="26"/>
        <end position="938"/>
    </location>
</feature>
<organism evidence="11 12">
    <name type="scientific">Petromyzon marinus</name>
    <name type="common">Sea lamprey</name>
    <dbReference type="NCBI Taxonomy" id="7757"/>
    <lineage>
        <taxon>Eukaryota</taxon>
        <taxon>Metazoa</taxon>
        <taxon>Chordata</taxon>
        <taxon>Craniata</taxon>
        <taxon>Vertebrata</taxon>
        <taxon>Cyclostomata</taxon>
        <taxon>Hyperoartia</taxon>
        <taxon>Petromyzontiformes</taxon>
        <taxon>Petromyzontidae</taxon>
        <taxon>Petromyzon</taxon>
    </lineage>
</organism>
<evidence type="ECO:0000259" key="9">
    <source>
        <dbReference type="PROSITE" id="PS50221"/>
    </source>
</evidence>
<dbReference type="SUPFAM" id="SSF49899">
    <property type="entry name" value="Concanavalin A-like lectins/glucanases"/>
    <property type="match status" value="1"/>
</dbReference>
<evidence type="ECO:0000313" key="12">
    <source>
        <dbReference type="RefSeq" id="XP_032823761.1"/>
    </source>
</evidence>
<dbReference type="GO" id="GO:0004930">
    <property type="term" value="F:G protein-coupled receptor activity"/>
    <property type="evidence" value="ECO:0007669"/>
    <property type="project" value="InterPro"/>
</dbReference>
<evidence type="ECO:0000256" key="1">
    <source>
        <dbReference type="ARBA" id="ARBA00004141"/>
    </source>
</evidence>
<reference evidence="12" key="1">
    <citation type="submission" date="2025-08" db="UniProtKB">
        <authorList>
            <consortium name="RefSeq"/>
        </authorList>
    </citation>
    <scope>IDENTIFICATION</scope>
    <source>
        <tissue evidence="12">Sperm</tissue>
    </source>
</reference>
<keyword evidence="5" id="KW-1015">Disulfide bond</keyword>
<keyword evidence="2 7" id="KW-0812">Transmembrane</keyword>
<keyword evidence="8" id="KW-0732">Signal</keyword>
<evidence type="ECO:0000256" key="5">
    <source>
        <dbReference type="ARBA" id="ARBA00023157"/>
    </source>
</evidence>
<dbReference type="Gene3D" id="2.60.220.50">
    <property type="match status" value="1"/>
</dbReference>
<dbReference type="GO" id="GO:0005886">
    <property type="term" value="C:plasma membrane"/>
    <property type="evidence" value="ECO:0007669"/>
    <property type="project" value="TreeGrafter"/>
</dbReference>
<dbReference type="KEGG" id="pmrn:116950237"/>
<proteinExistence type="predicted"/>
<dbReference type="Proteomes" id="UP001318040">
    <property type="component" value="Chromosome 38"/>
</dbReference>
<name>A0AAJ7X751_PETMA</name>
<feature type="transmembrane region" description="Helical" evidence="7">
    <location>
        <begin position="845"/>
        <end position="866"/>
    </location>
</feature>
<gene>
    <name evidence="12" type="primary">ADGRD1</name>
</gene>
<dbReference type="PANTHER" id="PTHR12011:SF216">
    <property type="entry name" value="ADHESION G-PROTEIN COUPLED RECEPTOR D1"/>
    <property type="match status" value="1"/>
</dbReference>
<dbReference type="InterPro" id="IPR017981">
    <property type="entry name" value="GPCR_2-like_7TM"/>
</dbReference>
<dbReference type="RefSeq" id="XP_032823761.1">
    <property type="nucleotide sequence ID" value="XM_032967870.1"/>
</dbReference>
<accession>A0AAJ7X751</accession>
<dbReference type="PROSITE" id="PS50221">
    <property type="entry name" value="GAIN_B"/>
    <property type="match status" value="1"/>
</dbReference>
<dbReference type="PANTHER" id="PTHR12011">
    <property type="entry name" value="ADHESION G-PROTEIN COUPLED RECEPTOR"/>
    <property type="match status" value="1"/>
</dbReference>
<keyword evidence="3 7" id="KW-1133">Transmembrane helix</keyword>
<dbReference type="Gene3D" id="2.60.120.200">
    <property type="match status" value="1"/>
</dbReference>
<comment type="subcellular location">
    <subcellularLocation>
        <location evidence="1">Membrane</location>
        <topology evidence="1">Multi-pass membrane protein</topology>
    </subcellularLocation>
</comment>
<feature type="transmembrane region" description="Helical" evidence="7">
    <location>
        <begin position="655"/>
        <end position="677"/>
    </location>
</feature>
<dbReference type="AlphaFoldDB" id="A0AAJ7X751"/>
<dbReference type="Pfam" id="PF01825">
    <property type="entry name" value="GPS"/>
    <property type="match status" value="1"/>
</dbReference>
<sequence>MVPAWSWRVLALLLLLVSCIPTRRAEGTPPGGEGTLDADIWPGLSLVYSASRYWPLGRVPGLLEVPRPRDPTGQAEVAPSSRLVELNATAETTANGSSRYSSLEATVELVDWPEGRGVLLLRGSGAATALLPRSARESREESCVSQPALCSPRGVTLSLFWKRTERGSRAAQLSSSSSASSSSSSTASSSSSSFPGHRPPSPSGFSISVDPERGSAEILAFVAAWRWQAEARGPGAVWSHLLFTWSRGSGLRVFVNGTPSAWDPRGAPCSERYGASPGGGLVLAAGSPPSPLGAPAGDVAFDEVIVWERRLTAREVRLYFTSATGADASLAAKPGATLPTAEPGGRTSPPGASRGLPGGSGQLGQEGAAARLGSGRALGPGRDLGHLGALVPNIPDAHAISPDVARNLTQSFLGSVEDVLLSPVMAQFSQAGSVVSGLLLTVDEATSRVASRLGSSSSGGPITIRGRTDSADFALVKVPGAWHLHEYRFPAHGASYIFIPGTAFPAREELTIVGLLYHSVHRFYRRIAPSQTRVSGALQEDTHRLEVVSRIISLKTQPPPRLSPSLSGSPLVTVVLLHEREMDASNSSLRVQLWCAFLDFSSEPQGVWSNAGCARTQGNGSFSVCKCTHLTNFAILMQVTPLQLSEHHQRALSTISYIGCAISITCLCITLITFAILSSVSTIRNQRYLIHANLSLAILLAQVFLLISGHFSPGTLGCKVLSVLLHFLYLSAFAWMLVEGLHLYSMVVKVFGSEDSSQALYYGIGWGAPLIISIVSVSSALGSYGEESNCWLSITGGAIWAFVAPALCVIAVNIVILVTVTRIITRISAENYRMHGDLNSFRLTVKAVAVLLPILGISWLFGVLAVNESTVLFQYLFAIFNSLQGGFIFLFHCLLNSEVRAAFKHKTKVWTLNSSTARPIRPLNSDVVSAAPSQRRST</sequence>
<keyword evidence="11" id="KW-1185">Reference proteome</keyword>
<dbReference type="PRINTS" id="PR00249">
    <property type="entry name" value="GPCRSECRETIN"/>
</dbReference>
<dbReference type="InterPro" id="IPR000832">
    <property type="entry name" value="GPCR_2_secretin-like"/>
</dbReference>
<dbReference type="InterPro" id="IPR057244">
    <property type="entry name" value="GAIN_B"/>
</dbReference>
<dbReference type="SMART" id="SM00303">
    <property type="entry name" value="GPS"/>
    <property type="match status" value="1"/>
</dbReference>
<evidence type="ECO:0000256" key="6">
    <source>
        <dbReference type="SAM" id="MobiDB-lite"/>
    </source>
</evidence>
<feature type="transmembrane region" description="Helical" evidence="7">
    <location>
        <begin position="759"/>
        <end position="778"/>
    </location>
</feature>
<feature type="domain" description="GAIN-B" evidence="9">
    <location>
        <begin position="465"/>
        <end position="643"/>
    </location>
</feature>
<feature type="domain" description="G-protein coupled receptors family 2 profile 2" evidence="10">
    <location>
        <begin position="652"/>
        <end position="896"/>
    </location>
</feature>
<dbReference type="InterPro" id="IPR013320">
    <property type="entry name" value="ConA-like_dom_sf"/>
</dbReference>
<dbReference type="SUPFAM" id="SSF81321">
    <property type="entry name" value="Family A G protein-coupled receptor-like"/>
    <property type="match status" value="1"/>
</dbReference>
<evidence type="ECO:0000259" key="10">
    <source>
        <dbReference type="PROSITE" id="PS50261"/>
    </source>
</evidence>
<dbReference type="InterPro" id="IPR000203">
    <property type="entry name" value="GPS"/>
</dbReference>
<feature type="compositionally biased region" description="Low complexity" evidence="6">
    <location>
        <begin position="367"/>
        <end position="376"/>
    </location>
</feature>
<dbReference type="Pfam" id="PF13385">
    <property type="entry name" value="Laminin_G_3"/>
    <property type="match status" value="1"/>
</dbReference>
<dbReference type="Pfam" id="PF00002">
    <property type="entry name" value="7tm_2"/>
    <property type="match status" value="1"/>
</dbReference>